<name>A0A5D2V6A8_GOSMU</name>
<feature type="domain" description="GH3 middle" evidence="3">
    <location>
        <begin position="315"/>
        <end position="409"/>
    </location>
</feature>
<sequence length="567" mass="64830">MEKSRIEYLLKKIEEQTSNAGEEQEKILENILKRNAETDYLNKFLHGQTDKQLFKKYVPVVTYEDIKSYIDRIVDGEPPNILTTETITEFILSSGTSGGEPKYVLSTADCSQKRASIPMLMEAVVHKHIEGLDKGKGMYLLFSNPDFDTPSGLKARMFSSSYLSSPTFKTTLFKTVTTPIEIILSLNKPQSMYCQLLIGLIRRHEVLRIGTIFASTFPNCIKFLQDHWKDICSDIRTGHLSDWITEPDCRTPMLSFLLEPNSELADLLEPIFKNESWEGIITKLWPKAKYIDAIVTEACFGINMEPLNKPWDVSYTFLPNMAYFEFIPVDKESPQKAQKLHFNGVSNEESIEKLENGSAQIVDLVDVKMGQFYEVVVTTLAGLYRYRVGDILKVTGFHNKSPKFQFVERQNVALSIDRDKTSEADLSKAIKAAEIELEPHGFLLTAYSSFADTWSIPGRYILFWELKLRDSNTDRLKLDSNTMEQCCRRVEESLDFTYRLYRKMNLIGPLEIRVVKFGAFDELMNFFVSRGAAPLQYKTPCCLKIKEAIEILDSRVVGKFFSNGNLA</sequence>
<organism evidence="5 6">
    <name type="scientific">Gossypium mustelinum</name>
    <name type="common">Cotton</name>
    <name type="synonym">Gossypium caicoense</name>
    <dbReference type="NCBI Taxonomy" id="34275"/>
    <lineage>
        <taxon>Eukaryota</taxon>
        <taxon>Viridiplantae</taxon>
        <taxon>Streptophyta</taxon>
        <taxon>Embryophyta</taxon>
        <taxon>Tracheophyta</taxon>
        <taxon>Spermatophyta</taxon>
        <taxon>Magnoliopsida</taxon>
        <taxon>eudicotyledons</taxon>
        <taxon>Gunneridae</taxon>
        <taxon>Pentapetalae</taxon>
        <taxon>rosids</taxon>
        <taxon>malvids</taxon>
        <taxon>Malvales</taxon>
        <taxon>Malvaceae</taxon>
        <taxon>Malvoideae</taxon>
        <taxon>Gossypium</taxon>
    </lineage>
</organism>
<evidence type="ECO:0000313" key="6">
    <source>
        <dbReference type="Proteomes" id="UP000323597"/>
    </source>
</evidence>
<gene>
    <name evidence="5" type="ORF">E1A91_D05G398800v1</name>
</gene>
<accession>A0A5D2V6A8</accession>
<keyword evidence="6" id="KW-1185">Reference proteome</keyword>
<evidence type="ECO:0000259" key="4">
    <source>
        <dbReference type="Pfam" id="PF23572"/>
    </source>
</evidence>
<dbReference type="PANTHER" id="PTHR31901">
    <property type="entry name" value="GH3 DOMAIN-CONTAINING PROTEIN"/>
    <property type="match status" value="1"/>
</dbReference>
<evidence type="ECO:0000256" key="2">
    <source>
        <dbReference type="ARBA" id="ARBA00022598"/>
    </source>
</evidence>
<dbReference type="InterPro" id="IPR004993">
    <property type="entry name" value="GH3"/>
</dbReference>
<protein>
    <recommendedName>
        <fullName evidence="7">GH3 auxin-responsive promoter</fullName>
    </recommendedName>
</protein>
<keyword evidence="2" id="KW-0436">Ligase</keyword>
<dbReference type="EMBL" id="CM017653">
    <property type="protein sequence ID" value="TYI84889.1"/>
    <property type="molecule type" value="Genomic_DNA"/>
</dbReference>
<dbReference type="PANTHER" id="PTHR31901:SF95">
    <property type="entry name" value="INDOLE-3-ACETIC ACID-AMIDO SYNTHETASE GH3.17-LIKE"/>
    <property type="match status" value="1"/>
</dbReference>
<dbReference type="AlphaFoldDB" id="A0A5D2V6A8"/>
<dbReference type="GO" id="GO:0005737">
    <property type="term" value="C:cytoplasm"/>
    <property type="evidence" value="ECO:0007669"/>
    <property type="project" value="TreeGrafter"/>
</dbReference>
<dbReference type="Pfam" id="PF23571">
    <property type="entry name" value="GH3_M"/>
    <property type="match status" value="1"/>
</dbReference>
<comment type="similarity">
    <text evidence="1">Belongs to the IAA-amido conjugating enzyme family.</text>
</comment>
<evidence type="ECO:0000259" key="3">
    <source>
        <dbReference type="Pfam" id="PF23571"/>
    </source>
</evidence>
<evidence type="ECO:0000256" key="1">
    <source>
        <dbReference type="ARBA" id="ARBA00008068"/>
    </source>
</evidence>
<dbReference type="Proteomes" id="UP000323597">
    <property type="component" value="Chromosome D05"/>
</dbReference>
<evidence type="ECO:0008006" key="7">
    <source>
        <dbReference type="Google" id="ProtNLM"/>
    </source>
</evidence>
<dbReference type="Pfam" id="PF03321">
    <property type="entry name" value="GH3"/>
    <property type="match status" value="1"/>
</dbReference>
<reference evidence="5 6" key="1">
    <citation type="submission" date="2019-07" db="EMBL/GenBank/DDBJ databases">
        <title>WGS assembly of Gossypium mustelinum.</title>
        <authorList>
            <person name="Chen Z.J."/>
            <person name="Sreedasyam A."/>
            <person name="Ando A."/>
            <person name="Song Q."/>
            <person name="De L."/>
            <person name="Hulse-Kemp A."/>
            <person name="Ding M."/>
            <person name="Ye W."/>
            <person name="Kirkbride R."/>
            <person name="Jenkins J."/>
            <person name="Plott C."/>
            <person name="Lovell J."/>
            <person name="Lin Y.-M."/>
            <person name="Vaughn R."/>
            <person name="Liu B."/>
            <person name="Li W."/>
            <person name="Simpson S."/>
            <person name="Scheffler B."/>
            <person name="Saski C."/>
            <person name="Grover C."/>
            <person name="Hu G."/>
            <person name="Conover J."/>
            <person name="Carlson J."/>
            <person name="Shu S."/>
            <person name="Boston L."/>
            <person name="Williams M."/>
            <person name="Peterson D."/>
            <person name="Mcgee K."/>
            <person name="Jones D."/>
            <person name="Wendel J."/>
            <person name="Stelly D."/>
            <person name="Grimwood J."/>
            <person name="Schmutz J."/>
        </authorList>
    </citation>
    <scope>NUCLEOTIDE SEQUENCE [LARGE SCALE GENOMIC DNA]</scope>
    <source>
        <strain evidence="5">1408120.09</strain>
    </source>
</reference>
<dbReference type="InterPro" id="IPR055377">
    <property type="entry name" value="GH3_M"/>
</dbReference>
<evidence type="ECO:0000313" key="5">
    <source>
        <dbReference type="EMBL" id="TYI84889.1"/>
    </source>
</evidence>
<dbReference type="InterPro" id="IPR055378">
    <property type="entry name" value="GH3_C"/>
</dbReference>
<dbReference type="GO" id="GO:0016881">
    <property type="term" value="F:acid-amino acid ligase activity"/>
    <property type="evidence" value="ECO:0007669"/>
    <property type="project" value="TreeGrafter"/>
</dbReference>
<proteinExistence type="inferred from homology"/>
<dbReference type="Pfam" id="PF23572">
    <property type="entry name" value="GH3_C"/>
    <property type="match status" value="1"/>
</dbReference>
<feature type="domain" description="GH3 C-terminal" evidence="4">
    <location>
        <begin position="425"/>
        <end position="544"/>
    </location>
</feature>